<comment type="caution">
    <text evidence="1">The sequence shown here is derived from an EMBL/GenBank/DDBJ whole genome shotgun (WGS) entry which is preliminary data.</text>
</comment>
<dbReference type="AlphaFoldDB" id="A0AA39RPV0"/>
<evidence type="ECO:0000313" key="1">
    <source>
        <dbReference type="EMBL" id="KAK0577416.1"/>
    </source>
</evidence>
<evidence type="ECO:0000313" key="2">
    <source>
        <dbReference type="Proteomes" id="UP001168877"/>
    </source>
</evidence>
<dbReference type="EMBL" id="JAUESC010000386">
    <property type="protein sequence ID" value="KAK0577416.1"/>
    <property type="molecule type" value="Genomic_DNA"/>
</dbReference>
<sequence length="210" mass="23811">MDFYEQHAYDEDSEAMNELIMKLVVATEQMVELKSMIFAREQTQAMNSYNPWPINEINTYEQLVSPSLKEAFNNIMQSIQQLWDEAATMPSYGEPDQHINVPKPTECYETIPKLMTSSPIGPNNSAGLMLKKNQNSSKWKRVARCKKITSDLGEISHLGKRGVKECDEGSQSEVKKAKVSGVIEQSRPDTVEVESLELKNVLRKEEIPPS</sequence>
<accession>A0AA39RPV0</accession>
<keyword evidence="2" id="KW-1185">Reference proteome</keyword>
<organism evidence="1 2">
    <name type="scientific">Acer saccharum</name>
    <name type="common">Sugar maple</name>
    <dbReference type="NCBI Taxonomy" id="4024"/>
    <lineage>
        <taxon>Eukaryota</taxon>
        <taxon>Viridiplantae</taxon>
        <taxon>Streptophyta</taxon>
        <taxon>Embryophyta</taxon>
        <taxon>Tracheophyta</taxon>
        <taxon>Spermatophyta</taxon>
        <taxon>Magnoliopsida</taxon>
        <taxon>eudicotyledons</taxon>
        <taxon>Gunneridae</taxon>
        <taxon>Pentapetalae</taxon>
        <taxon>rosids</taxon>
        <taxon>malvids</taxon>
        <taxon>Sapindales</taxon>
        <taxon>Sapindaceae</taxon>
        <taxon>Hippocastanoideae</taxon>
        <taxon>Acereae</taxon>
        <taxon>Acer</taxon>
    </lineage>
</organism>
<reference evidence="1" key="2">
    <citation type="submission" date="2023-06" db="EMBL/GenBank/DDBJ databases">
        <authorList>
            <person name="Swenson N.G."/>
            <person name="Wegrzyn J.L."/>
            <person name="Mcevoy S.L."/>
        </authorList>
    </citation>
    <scope>NUCLEOTIDE SEQUENCE</scope>
    <source>
        <strain evidence="1">NS2018</strain>
        <tissue evidence="1">Leaf</tissue>
    </source>
</reference>
<name>A0AA39RPV0_ACESA</name>
<gene>
    <name evidence="1" type="ORF">LWI29_032765</name>
</gene>
<proteinExistence type="predicted"/>
<reference evidence="1" key="1">
    <citation type="journal article" date="2022" name="Plant J.">
        <title>Strategies of tolerance reflected in two North American maple genomes.</title>
        <authorList>
            <person name="McEvoy S.L."/>
            <person name="Sezen U.U."/>
            <person name="Trouern-Trend A."/>
            <person name="McMahon S.M."/>
            <person name="Schaberg P.G."/>
            <person name="Yang J."/>
            <person name="Wegrzyn J.L."/>
            <person name="Swenson N.G."/>
        </authorList>
    </citation>
    <scope>NUCLEOTIDE SEQUENCE</scope>
    <source>
        <strain evidence="1">NS2018</strain>
    </source>
</reference>
<protein>
    <submittedName>
        <fullName evidence="1">Uncharacterized protein</fullName>
    </submittedName>
</protein>
<dbReference type="Proteomes" id="UP001168877">
    <property type="component" value="Unassembled WGS sequence"/>
</dbReference>